<reference evidence="2 3" key="1">
    <citation type="submission" date="2020-04" db="EMBL/GenBank/DDBJ databases">
        <authorList>
            <person name="Basu S."/>
            <person name="Maruthanayagam V."/>
            <person name="Chakraborty S."/>
            <person name="Pramanik A."/>
            <person name="Mukherjee J."/>
            <person name="Brink B."/>
        </authorList>
    </citation>
    <scope>NUCLEOTIDE SEQUENCE [LARGE SCALE GENOMIC DNA]</scope>
    <source>
        <strain evidence="2 3">AP17</strain>
    </source>
</reference>
<dbReference type="Pfam" id="PF07085">
    <property type="entry name" value="DRTGG"/>
    <property type="match status" value="1"/>
</dbReference>
<dbReference type="PANTHER" id="PTHR43356">
    <property type="entry name" value="PHOSPHATE ACETYLTRANSFERASE"/>
    <property type="match status" value="1"/>
</dbReference>
<keyword evidence="3" id="KW-1185">Reference proteome</keyword>
<dbReference type="Proteomes" id="UP000500857">
    <property type="component" value="Chromosome"/>
</dbReference>
<evidence type="ECO:0000259" key="1">
    <source>
        <dbReference type="Pfam" id="PF07085"/>
    </source>
</evidence>
<dbReference type="EMBL" id="CP051167">
    <property type="protein sequence ID" value="QIZ73830.1"/>
    <property type="molecule type" value="Genomic_DNA"/>
</dbReference>
<dbReference type="SUPFAM" id="SSF52540">
    <property type="entry name" value="P-loop containing nucleoside triphosphate hydrolases"/>
    <property type="match status" value="1"/>
</dbReference>
<evidence type="ECO:0000313" key="3">
    <source>
        <dbReference type="Proteomes" id="UP000500857"/>
    </source>
</evidence>
<sequence length="366" mass="40052">MGETTGYSRPKYLIVGSSEPYSGKTSTILGLAEKLQTRGLNIGYSKPLGTCLNATEKDGIDEDVRFLGKTLDLPQNNLGETLLFLEPDTIAKQLQGHDRRDYPESFVQSLQGLQGDLVLVEGPSTLDRGRLFDLSVPQMSALLESPVLLVTRFHSVLDTAALICVKERLGDRLLGIVLTDIPADEWERASHVVAPFLEGRGIPVFGLLPMSNLLHSVSVAELVRRLKAEVLCCHDRLDLMVETLRIGAMNVNSALKYFSAADNMAVITGGDRTDIQLAALETATNCLILTGHLPPTPMIISRAEELEIPVLSVDLDTLTTVEIIEQTLGHVRLYEPIKVEYIKHAIAEHFALDRLLDALGLDPVAV</sequence>
<organism evidence="2 3">
    <name type="scientific">Oxynema aestuarii AP17</name>
    <dbReference type="NCBI Taxonomy" id="2064643"/>
    <lineage>
        <taxon>Bacteria</taxon>
        <taxon>Bacillati</taxon>
        <taxon>Cyanobacteriota</taxon>
        <taxon>Cyanophyceae</taxon>
        <taxon>Oscillatoriophycideae</taxon>
        <taxon>Oscillatoriales</taxon>
        <taxon>Oscillatoriaceae</taxon>
        <taxon>Oxynema</taxon>
        <taxon>Oxynema aestuarii</taxon>
    </lineage>
</organism>
<dbReference type="Gene3D" id="3.40.50.300">
    <property type="entry name" value="P-loop containing nucleotide triphosphate hydrolases"/>
    <property type="match status" value="1"/>
</dbReference>
<protein>
    <submittedName>
        <fullName evidence="2">Phosphotransacetylase family protein</fullName>
    </submittedName>
</protein>
<dbReference type="Pfam" id="PF13500">
    <property type="entry name" value="AAA_26"/>
    <property type="match status" value="1"/>
</dbReference>
<dbReference type="InterPro" id="IPR050500">
    <property type="entry name" value="Phos_Acetyltrans/Butyryltrans"/>
</dbReference>
<dbReference type="KEGG" id="oxy:HCG48_19160"/>
<dbReference type="Gene3D" id="3.40.1390.20">
    <property type="entry name" value="HprK N-terminal domain-like"/>
    <property type="match status" value="1"/>
</dbReference>
<name>A0A6H1U6P8_9CYAN</name>
<dbReference type="SUPFAM" id="SSF75138">
    <property type="entry name" value="HprK N-terminal domain-like"/>
    <property type="match status" value="1"/>
</dbReference>
<gene>
    <name evidence="2" type="ORF">HCG48_19160</name>
</gene>
<dbReference type="AlphaFoldDB" id="A0A6H1U6P8"/>
<feature type="domain" description="DRTGG" evidence="1">
    <location>
        <begin position="221"/>
        <end position="326"/>
    </location>
</feature>
<dbReference type="PANTHER" id="PTHR43356:SF2">
    <property type="entry name" value="PHOSPHATE ACETYLTRANSFERASE"/>
    <property type="match status" value="1"/>
</dbReference>
<dbReference type="InterPro" id="IPR010766">
    <property type="entry name" value="DRTGG"/>
</dbReference>
<evidence type="ECO:0000313" key="2">
    <source>
        <dbReference type="EMBL" id="QIZ73830.1"/>
    </source>
</evidence>
<accession>A0A6H1U6P8</accession>
<proteinExistence type="predicted"/>
<dbReference type="InterPro" id="IPR028979">
    <property type="entry name" value="Ser_kin/Pase_Hpr-like_N_sf"/>
</dbReference>
<dbReference type="InterPro" id="IPR027417">
    <property type="entry name" value="P-loop_NTPase"/>
</dbReference>